<gene>
    <name evidence="2" type="ORF">J2S59_001363</name>
</gene>
<protein>
    <submittedName>
        <fullName evidence="2">Uncharacterized protein</fullName>
    </submittedName>
</protein>
<feature type="region of interest" description="Disordered" evidence="1">
    <location>
        <begin position="209"/>
        <end position="231"/>
    </location>
</feature>
<feature type="region of interest" description="Disordered" evidence="1">
    <location>
        <begin position="146"/>
        <end position="165"/>
    </location>
</feature>
<proteinExistence type="predicted"/>
<dbReference type="EMBL" id="JAUSQM010000001">
    <property type="protein sequence ID" value="MDP9821554.1"/>
    <property type="molecule type" value="Genomic_DNA"/>
</dbReference>
<comment type="caution">
    <text evidence="2">The sequence shown here is derived from an EMBL/GenBank/DDBJ whole genome shotgun (WGS) entry which is preliminary data.</text>
</comment>
<keyword evidence="3" id="KW-1185">Reference proteome</keyword>
<name>A0ABT9NMA6_9ACTN</name>
<feature type="region of interest" description="Disordered" evidence="1">
    <location>
        <begin position="1"/>
        <end position="30"/>
    </location>
</feature>
<evidence type="ECO:0000313" key="2">
    <source>
        <dbReference type="EMBL" id="MDP9821554.1"/>
    </source>
</evidence>
<accession>A0ABT9NMA6</accession>
<evidence type="ECO:0000313" key="3">
    <source>
        <dbReference type="Proteomes" id="UP001240447"/>
    </source>
</evidence>
<organism evidence="2 3">
    <name type="scientific">Nocardioides massiliensis</name>
    <dbReference type="NCBI Taxonomy" id="1325935"/>
    <lineage>
        <taxon>Bacteria</taxon>
        <taxon>Bacillati</taxon>
        <taxon>Actinomycetota</taxon>
        <taxon>Actinomycetes</taxon>
        <taxon>Propionibacteriales</taxon>
        <taxon>Nocardioidaceae</taxon>
        <taxon>Nocardioides</taxon>
    </lineage>
</organism>
<feature type="compositionally biased region" description="Low complexity" evidence="1">
    <location>
        <begin position="10"/>
        <end position="30"/>
    </location>
</feature>
<sequence length="231" mass="23488">MPAACGGRGPPRLGGRVPPRLGGRVPPRLGGRVPVAVGGRVPVAVGGRVPDEALAETGVSRPRPGLPLSTTAVSIHPSLRSGHSTNQDRRGLCMPRCWWSSAGRLAERGAGIGGRVPGEALAETGVSRPQPGLSLSTTPVSIHPSLRSGHSTNLHGARRHGGGRVPDEALAERGAGIGGRVPGEALAEPGVSRPGAGLSLSTTAVSIHPSLRSGHSTNLPDRRVSVGPRRL</sequence>
<reference evidence="2 3" key="1">
    <citation type="submission" date="2023-07" db="EMBL/GenBank/DDBJ databases">
        <title>Sequencing the genomes of 1000 actinobacteria strains.</title>
        <authorList>
            <person name="Klenk H.-P."/>
        </authorList>
    </citation>
    <scope>NUCLEOTIDE SEQUENCE [LARGE SCALE GENOMIC DNA]</scope>
    <source>
        <strain evidence="2 3">GD13</strain>
    </source>
</reference>
<evidence type="ECO:0000256" key="1">
    <source>
        <dbReference type="SAM" id="MobiDB-lite"/>
    </source>
</evidence>
<dbReference type="Proteomes" id="UP001240447">
    <property type="component" value="Unassembled WGS sequence"/>
</dbReference>